<protein>
    <submittedName>
        <fullName evidence="2">Ferredoxin</fullName>
    </submittedName>
</protein>
<dbReference type="EMBL" id="LGAP01000010">
    <property type="protein sequence ID" value="KOF17645.1"/>
    <property type="molecule type" value="Genomic_DNA"/>
</dbReference>
<reference evidence="3" key="1">
    <citation type="submission" date="2015-07" db="EMBL/GenBank/DDBJ databases">
        <title>Whole genome sequence of an Ensifer adhaerens strain isolated from a cave pool in the Wind Cave National Park.</title>
        <authorList>
            <person name="Eng W.W.H."/>
            <person name="Gan H.M."/>
            <person name="Barton H.A."/>
            <person name="Savka M.A."/>
        </authorList>
    </citation>
    <scope>NUCLEOTIDE SEQUENCE [LARGE SCALE GENOMIC DNA]</scope>
    <source>
        <strain evidence="3">SD006</strain>
    </source>
</reference>
<dbReference type="RefSeq" id="WP_053249920.1">
    <property type="nucleotide sequence ID" value="NZ_LGAP01000010.1"/>
</dbReference>
<sequence length="102" mass="11279">MSRQALFKRRYRRDEEAIPFLLNGLPEAGRRGDTVMTAILSLETSLRRTEFTGESRAGFCLIGACQDCFVMMADGSRVRACSTALEPGMAFLTDAVEGVEHD</sequence>
<proteinExistence type="predicted"/>
<dbReference type="InterPro" id="IPR036010">
    <property type="entry name" value="2Fe-2S_ferredoxin-like_sf"/>
</dbReference>
<dbReference type="Pfam" id="PF13510">
    <property type="entry name" value="Fer2_4"/>
    <property type="match status" value="1"/>
</dbReference>
<dbReference type="InterPro" id="IPR042204">
    <property type="entry name" value="2Fe-2S-bd_N"/>
</dbReference>
<dbReference type="Gene3D" id="3.10.20.440">
    <property type="entry name" value="2Fe-2S iron-sulphur cluster binding domain, sarcosine oxidase, alpha subunit, N-terminal domain"/>
    <property type="match status" value="1"/>
</dbReference>
<organism evidence="2 3">
    <name type="scientific">Ensifer adhaerens</name>
    <name type="common">Sinorhizobium morelense</name>
    <dbReference type="NCBI Taxonomy" id="106592"/>
    <lineage>
        <taxon>Bacteria</taxon>
        <taxon>Pseudomonadati</taxon>
        <taxon>Pseudomonadota</taxon>
        <taxon>Alphaproteobacteria</taxon>
        <taxon>Hyphomicrobiales</taxon>
        <taxon>Rhizobiaceae</taxon>
        <taxon>Sinorhizobium/Ensifer group</taxon>
        <taxon>Ensifer</taxon>
    </lineage>
</organism>
<evidence type="ECO:0000313" key="2">
    <source>
        <dbReference type="EMBL" id="KOF17645.1"/>
    </source>
</evidence>
<accession>A0A0L8BSY1</accession>
<dbReference type="GO" id="GO:0051536">
    <property type="term" value="F:iron-sulfur cluster binding"/>
    <property type="evidence" value="ECO:0007669"/>
    <property type="project" value="InterPro"/>
</dbReference>
<dbReference type="PATRIC" id="fig|106592.7.peg.1068"/>
<evidence type="ECO:0000256" key="1">
    <source>
        <dbReference type="ARBA" id="ARBA00023002"/>
    </source>
</evidence>
<keyword evidence="1" id="KW-0560">Oxidoreductase</keyword>
<dbReference type="AlphaFoldDB" id="A0A0L8BSY1"/>
<evidence type="ECO:0000313" key="3">
    <source>
        <dbReference type="Proteomes" id="UP000037425"/>
    </source>
</evidence>
<dbReference type="GO" id="GO:0016491">
    <property type="term" value="F:oxidoreductase activity"/>
    <property type="evidence" value="ECO:0007669"/>
    <property type="project" value="UniProtKB-KW"/>
</dbReference>
<dbReference type="OrthoDB" id="573392at2"/>
<name>A0A0L8BSY1_ENSAD</name>
<dbReference type="Proteomes" id="UP000037425">
    <property type="component" value="Unassembled WGS sequence"/>
</dbReference>
<gene>
    <name evidence="2" type="ORF">AC244_16565</name>
</gene>
<dbReference type="SUPFAM" id="SSF54292">
    <property type="entry name" value="2Fe-2S ferredoxin-like"/>
    <property type="match status" value="1"/>
</dbReference>
<comment type="caution">
    <text evidence="2">The sequence shown here is derived from an EMBL/GenBank/DDBJ whole genome shotgun (WGS) entry which is preliminary data.</text>
</comment>